<reference evidence="5" key="1">
    <citation type="journal article" date="2014" name="Int. J. Syst. Evol. Microbiol.">
        <title>Complete genome sequence of Corynebacterium casei LMG S-19264T (=DSM 44701T), isolated from a smear-ripened cheese.</title>
        <authorList>
            <consortium name="US DOE Joint Genome Institute (JGI-PGF)"/>
            <person name="Walter F."/>
            <person name="Albersmeier A."/>
            <person name="Kalinowski J."/>
            <person name="Ruckert C."/>
        </authorList>
    </citation>
    <scope>NUCLEOTIDE SEQUENCE</scope>
    <source>
        <strain evidence="5">CGMCC 1.15958</strain>
    </source>
</reference>
<evidence type="ECO:0000256" key="2">
    <source>
        <dbReference type="ARBA" id="ARBA00023136"/>
    </source>
</evidence>
<feature type="signal peptide" evidence="3">
    <location>
        <begin position="1"/>
        <end position="22"/>
    </location>
</feature>
<dbReference type="Gene3D" id="3.10.20.310">
    <property type="entry name" value="membrane protein fhac"/>
    <property type="match status" value="1"/>
</dbReference>
<dbReference type="InterPro" id="IPR000184">
    <property type="entry name" value="Bac_surfAg_D15"/>
</dbReference>
<dbReference type="EMBL" id="BMKK01000005">
    <property type="protein sequence ID" value="GGD63896.1"/>
    <property type="molecule type" value="Genomic_DNA"/>
</dbReference>
<dbReference type="InterPro" id="IPR034746">
    <property type="entry name" value="POTRA"/>
</dbReference>
<dbReference type="InterPro" id="IPR010827">
    <property type="entry name" value="BamA/TamA_POTRA"/>
</dbReference>
<evidence type="ECO:0000313" key="6">
    <source>
        <dbReference type="Proteomes" id="UP000609064"/>
    </source>
</evidence>
<reference evidence="5" key="2">
    <citation type="submission" date="2020-09" db="EMBL/GenBank/DDBJ databases">
        <authorList>
            <person name="Sun Q."/>
            <person name="Zhou Y."/>
        </authorList>
    </citation>
    <scope>NUCLEOTIDE SEQUENCE</scope>
    <source>
        <strain evidence="5">CGMCC 1.15958</strain>
    </source>
</reference>
<dbReference type="Pfam" id="PF07244">
    <property type="entry name" value="POTRA"/>
    <property type="match status" value="1"/>
</dbReference>
<dbReference type="Gene3D" id="2.40.160.50">
    <property type="entry name" value="membrane protein fhac: a member of the omp85/tpsb transporter family"/>
    <property type="match status" value="1"/>
</dbReference>
<evidence type="ECO:0000256" key="1">
    <source>
        <dbReference type="ARBA" id="ARBA00004370"/>
    </source>
</evidence>
<feature type="chain" id="PRO_5037754948" description="POTRA domain-containing protein" evidence="3">
    <location>
        <begin position="23"/>
        <end position="464"/>
    </location>
</feature>
<keyword evidence="6" id="KW-1185">Reference proteome</keyword>
<evidence type="ECO:0000256" key="3">
    <source>
        <dbReference type="SAM" id="SignalP"/>
    </source>
</evidence>
<evidence type="ECO:0000313" key="5">
    <source>
        <dbReference type="EMBL" id="GGD63896.1"/>
    </source>
</evidence>
<organism evidence="5 6">
    <name type="scientific">Emticicia aquatilis</name>
    <dbReference type="NCBI Taxonomy" id="1537369"/>
    <lineage>
        <taxon>Bacteria</taxon>
        <taxon>Pseudomonadati</taxon>
        <taxon>Bacteroidota</taxon>
        <taxon>Cytophagia</taxon>
        <taxon>Cytophagales</taxon>
        <taxon>Leadbetterellaceae</taxon>
        <taxon>Emticicia</taxon>
    </lineage>
</organism>
<keyword evidence="3" id="KW-0732">Signal</keyword>
<proteinExistence type="predicted"/>
<keyword evidence="2" id="KW-0472">Membrane</keyword>
<feature type="domain" description="POTRA" evidence="4">
    <location>
        <begin position="26"/>
        <end position="102"/>
    </location>
</feature>
<gene>
    <name evidence="5" type="ORF">GCM10011514_29890</name>
</gene>
<protein>
    <recommendedName>
        <fullName evidence="4">POTRA domain-containing protein</fullName>
    </recommendedName>
</protein>
<dbReference type="Proteomes" id="UP000609064">
    <property type="component" value="Unassembled WGS sequence"/>
</dbReference>
<evidence type="ECO:0000259" key="4">
    <source>
        <dbReference type="PROSITE" id="PS51779"/>
    </source>
</evidence>
<comment type="caution">
    <text evidence="5">The sequence shown here is derived from an EMBL/GenBank/DDBJ whole genome shotgun (WGS) entry which is preliminary data.</text>
</comment>
<sequence>MTQRLSLICLLLLQIAHYQTFAEDVVVVRQVKIIGNIRTKEKIIFRDMAIKAGDTLQKAKLTDVLEADRKKIFNTNLFVTVKVSSEDIDNQQIDVIVEVKERLYLVVLPVFYLADRNFNEWWYERGHDLKRTIYGIYGRHSNLTGNNDQLKIRAEIGFIPNFEIAYSTPYLDKTLQTTFSVGAFYGINKTMVYRTWQDKFQFLESEKRQRERLNFYAVLARRTGFFQNQYLQITYNKTQIADTIARLNPNYFLNGRTQQKYFLISYSYVFDRRDNRQYALKGYRLSFDAIKYGLSARDDINQFSLSGTVSQYFPLHRNFYGNYSLRAKASFPQKQPFLQTQGLGYRNDLVRGYELYVIDGQSYGLLKTNLKYQMFDKIFDLSRYLKVKQFNALPVAAYINTFFDVGYVKNNFPELNNTKFANKWLVGGGIGLDVVTWYNVVGRLNYSLNGAGEKRLFFNLSREF</sequence>
<dbReference type="AlphaFoldDB" id="A0A917DRE9"/>
<dbReference type="GO" id="GO:0019867">
    <property type="term" value="C:outer membrane"/>
    <property type="evidence" value="ECO:0007669"/>
    <property type="project" value="InterPro"/>
</dbReference>
<dbReference type="Pfam" id="PF01103">
    <property type="entry name" value="Omp85"/>
    <property type="match status" value="1"/>
</dbReference>
<name>A0A917DRE9_9BACT</name>
<comment type="subcellular location">
    <subcellularLocation>
        <location evidence="1">Membrane</location>
    </subcellularLocation>
</comment>
<accession>A0A917DRE9</accession>
<dbReference type="PROSITE" id="PS51779">
    <property type="entry name" value="POTRA"/>
    <property type="match status" value="1"/>
</dbReference>
<dbReference type="RefSeq" id="WP_188766908.1">
    <property type="nucleotide sequence ID" value="NZ_BMKK01000005.1"/>
</dbReference>